<dbReference type="InterPro" id="IPR011057">
    <property type="entry name" value="Mss4-like_sf"/>
</dbReference>
<dbReference type="RefSeq" id="WP_163958204.1">
    <property type="nucleotide sequence ID" value="NZ_BAAAES010000009.1"/>
</dbReference>
<evidence type="ECO:0000313" key="6">
    <source>
        <dbReference type="EMBL" id="GAA0674015.1"/>
    </source>
</evidence>
<accession>A0ABN1HYP1</accession>
<keyword evidence="7" id="KW-1185">Reference proteome</keyword>
<feature type="domain" description="CENP-V/GFA" evidence="5">
    <location>
        <begin position="4"/>
        <end position="121"/>
    </location>
</feature>
<evidence type="ECO:0000256" key="1">
    <source>
        <dbReference type="ARBA" id="ARBA00005495"/>
    </source>
</evidence>
<evidence type="ECO:0000256" key="2">
    <source>
        <dbReference type="ARBA" id="ARBA00022723"/>
    </source>
</evidence>
<proteinExistence type="inferred from homology"/>
<evidence type="ECO:0000259" key="5">
    <source>
        <dbReference type="PROSITE" id="PS51891"/>
    </source>
</evidence>
<evidence type="ECO:0000313" key="7">
    <source>
        <dbReference type="Proteomes" id="UP001500238"/>
    </source>
</evidence>
<dbReference type="SUPFAM" id="SSF51316">
    <property type="entry name" value="Mss4-like"/>
    <property type="match status" value="1"/>
</dbReference>
<keyword evidence="4" id="KW-0456">Lyase</keyword>
<gene>
    <name evidence="6" type="ORF">GCM10009102_27360</name>
</gene>
<protein>
    <submittedName>
        <fullName evidence="6">GFA family protein</fullName>
    </submittedName>
</protein>
<sequence length="132" mass="14450">MRERIARCRCGQLSATCKGDPVRVSVCHCRSCQRRTGGPFSAQARFPAGDVVVSGEYRVWERIADSGRCAWYRWCPECGATVAYANEGADDFIAIPIGAFADDDLPRPTASIFEGRKQPWLAIVGDGIGHID</sequence>
<dbReference type="PANTHER" id="PTHR33337">
    <property type="entry name" value="GFA DOMAIN-CONTAINING PROTEIN"/>
    <property type="match status" value="1"/>
</dbReference>
<name>A0ABN1HYP1_9SPHN</name>
<dbReference type="Proteomes" id="UP001500238">
    <property type="component" value="Unassembled WGS sequence"/>
</dbReference>
<dbReference type="PROSITE" id="PS51891">
    <property type="entry name" value="CENP_V_GFA"/>
    <property type="match status" value="1"/>
</dbReference>
<reference evidence="6 7" key="1">
    <citation type="journal article" date="2019" name="Int. J. Syst. Evol. Microbiol.">
        <title>The Global Catalogue of Microorganisms (GCM) 10K type strain sequencing project: providing services to taxonomists for standard genome sequencing and annotation.</title>
        <authorList>
            <consortium name="The Broad Institute Genomics Platform"/>
            <consortium name="The Broad Institute Genome Sequencing Center for Infectious Disease"/>
            <person name="Wu L."/>
            <person name="Ma J."/>
        </authorList>
    </citation>
    <scope>NUCLEOTIDE SEQUENCE [LARGE SCALE GENOMIC DNA]</scope>
    <source>
        <strain evidence="6 7">JCM 14603</strain>
    </source>
</reference>
<organism evidence="6 7">
    <name type="scientific">Sphingomonas insulae</name>
    <dbReference type="NCBI Taxonomy" id="424800"/>
    <lineage>
        <taxon>Bacteria</taxon>
        <taxon>Pseudomonadati</taxon>
        <taxon>Pseudomonadota</taxon>
        <taxon>Alphaproteobacteria</taxon>
        <taxon>Sphingomonadales</taxon>
        <taxon>Sphingomonadaceae</taxon>
        <taxon>Sphingomonas</taxon>
    </lineage>
</organism>
<comment type="similarity">
    <text evidence="1">Belongs to the Gfa family.</text>
</comment>
<keyword evidence="2" id="KW-0479">Metal-binding</keyword>
<evidence type="ECO:0000256" key="4">
    <source>
        <dbReference type="ARBA" id="ARBA00023239"/>
    </source>
</evidence>
<dbReference type="PANTHER" id="PTHR33337:SF40">
    <property type="entry name" value="CENP-V_GFA DOMAIN-CONTAINING PROTEIN-RELATED"/>
    <property type="match status" value="1"/>
</dbReference>
<evidence type="ECO:0000256" key="3">
    <source>
        <dbReference type="ARBA" id="ARBA00022833"/>
    </source>
</evidence>
<comment type="caution">
    <text evidence="6">The sequence shown here is derived from an EMBL/GenBank/DDBJ whole genome shotgun (WGS) entry which is preliminary data.</text>
</comment>
<dbReference type="Gene3D" id="3.90.1590.10">
    <property type="entry name" value="glutathione-dependent formaldehyde- activating enzyme (gfa)"/>
    <property type="match status" value="1"/>
</dbReference>
<keyword evidence="3" id="KW-0862">Zinc</keyword>
<dbReference type="EMBL" id="BAAAES010000009">
    <property type="protein sequence ID" value="GAA0674015.1"/>
    <property type="molecule type" value="Genomic_DNA"/>
</dbReference>
<dbReference type="Pfam" id="PF04828">
    <property type="entry name" value="GFA"/>
    <property type="match status" value="1"/>
</dbReference>
<dbReference type="InterPro" id="IPR006913">
    <property type="entry name" value="CENP-V/GFA"/>
</dbReference>